<evidence type="ECO:0000256" key="3">
    <source>
        <dbReference type="ARBA" id="ARBA00023163"/>
    </source>
</evidence>
<dbReference type="SUPFAM" id="SSF46785">
    <property type="entry name" value="Winged helix' DNA-binding domain"/>
    <property type="match status" value="1"/>
</dbReference>
<reference evidence="5 6" key="1">
    <citation type="submission" date="2018-03" db="EMBL/GenBank/DDBJ databases">
        <title>Genome sequence of Moorella humiferrea DSM 23265.</title>
        <authorList>
            <person name="Poehlein A."/>
            <person name="Daniel R."/>
        </authorList>
    </citation>
    <scope>NUCLEOTIDE SEQUENCE [LARGE SCALE GENOMIC DNA]</scope>
    <source>
        <strain evidence="5 6">DSM 23265</strain>
    </source>
</reference>
<proteinExistence type="predicted"/>
<dbReference type="Proteomes" id="UP000238415">
    <property type="component" value="Unassembled WGS sequence"/>
</dbReference>
<dbReference type="AlphaFoldDB" id="A0A2T0AUI5"/>
<gene>
    <name evidence="5" type="primary">ytrA_3</name>
    <name evidence="5" type="ORF">MOHU_08750</name>
</gene>
<keyword evidence="1" id="KW-0805">Transcription regulation</keyword>
<dbReference type="SMART" id="SM00345">
    <property type="entry name" value="HTH_GNTR"/>
    <property type="match status" value="1"/>
</dbReference>
<dbReference type="RefSeq" id="WP_106004884.1">
    <property type="nucleotide sequence ID" value="NZ_CP136419.1"/>
</dbReference>
<dbReference type="OrthoDB" id="9801546at2"/>
<dbReference type="EMBL" id="PVXM01000012">
    <property type="protein sequence ID" value="PRR74176.1"/>
    <property type="molecule type" value="Genomic_DNA"/>
</dbReference>
<comment type="caution">
    <text evidence="5">The sequence shown here is derived from an EMBL/GenBank/DDBJ whole genome shotgun (WGS) entry which is preliminary data.</text>
</comment>
<dbReference type="PRINTS" id="PR00035">
    <property type="entry name" value="HTHGNTR"/>
</dbReference>
<evidence type="ECO:0000313" key="6">
    <source>
        <dbReference type="Proteomes" id="UP000238415"/>
    </source>
</evidence>
<sequence length="127" mass="14902">MFHLDFRDRRPLHEQIKEQVKKLIITGVLQPEEQIPSVRDLAHMLAVNPNTIQRAYKELEAEGYIYSIRAKGNFVARRDPGVHNSRREELLKELEHNVAELMYLREPLERVLETVRAVYKKGGLNDD</sequence>
<dbReference type="PANTHER" id="PTHR38445:SF9">
    <property type="entry name" value="HTH-TYPE TRANSCRIPTIONAL REPRESSOR YTRA"/>
    <property type="match status" value="1"/>
</dbReference>
<name>A0A2T0AUI5_9FIRM</name>
<dbReference type="Pfam" id="PF00392">
    <property type="entry name" value="GntR"/>
    <property type="match status" value="1"/>
</dbReference>
<dbReference type="CDD" id="cd07377">
    <property type="entry name" value="WHTH_GntR"/>
    <property type="match status" value="1"/>
</dbReference>
<keyword evidence="2" id="KW-0238">DNA-binding</keyword>
<dbReference type="PANTHER" id="PTHR38445">
    <property type="entry name" value="HTH-TYPE TRANSCRIPTIONAL REPRESSOR YTRA"/>
    <property type="match status" value="1"/>
</dbReference>
<evidence type="ECO:0000259" key="4">
    <source>
        <dbReference type="PROSITE" id="PS50949"/>
    </source>
</evidence>
<dbReference type="GO" id="GO:0003700">
    <property type="term" value="F:DNA-binding transcription factor activity"/>
    <property type="evidence" value="ECO:0007669"/>
    <property type="project" value="InterPro"/>
</dbReference>
<feature type="domain" description="HTH gntR-type" evidence="4">
    <location>
        <begin position="10"/>
        <end position="78"/>
    </location>
</feature>
<accession>A0A2T0AUI5</accession>
<dbReference type="InterPro" id="IPR036390">
    <property type="entry name" value="WH_DNA-bd_sf"/>
</dbReference>
<dbReference type="Gene3D" id="1.10.10.10">
    <property type="entry name" value="Winged helix-like DNA-binding domain superfamily/Winged helix DNA-binding domain"/>
    <property type="match status" value="1"/>
</dbReference>
<evidence type="ECO:0000313" key="5">
    <source>
        <dbReference type="EMBL" id="PRR74176.1"/>
    </source>
</evidence>
<dbReference type="PROSITE" id="PS50949">
    <property type="entry name" value="HTH_GNTR"/>
    <property type="match status" value="1"/>
</dbReference>
<dbReference type="InterPro" id="IPR000524">
    <property type="entry name" value="Tscrpt_reg_HTH_GntR"/>
</dbReference>
<protein>
    <submittedName>
        <fullName evidence="5">HTH-type transcriptional repressor YtrA</fullName>
    </submittedName>
</protein>
<dbReference type="InterPro" id="IPR036388">
    <property type="entry name" value="WH-like_DNA-bd_sf"/>
</dbReference>
<keyword evidence="3" id="KW-0804">Transcription</keyword>
<evidence type="ECO:0000256" key="2">
    <source>
        <dbReference type="ARBA" id="ARBA00023125"/>
    </source>
</evidence>
<evidence type="ECO:0000256" key="1">
    <source>
        <dbReference type="ARBA" id="ARBA00023015"/>
    </source>
</evidence>
<organism evidence="5 6">
    <name type="scientific">Neomoorella humiferrea</name>
    <dbReference type="NCBI Taxonomy" id="676965"/>
    <lineage>
        <taxon>Bacteria</taxon>
        <taxon>Bacillati</taxon>
        <taxon>Bacillota</taxon>
        <taxon>Clostridia</taxon>
        <taxon>Neomoorellales</taxon>
        <taxon>Neomoorellaceae</taxon>
        <taxon>Neomoorella</taxon>
    </lineage>
</organism>
<keyword evidence="6" id="KW-1185">Reference proteome</keyword>
<dbReference type="GO" id="GO:0003677">
    <property type="term" value="F:DNA binding"/>
    <property type="evidence" value="ECO:0007669"/>
    <property type="project" value="UniProtKB-KW"/>
</dbReference>